<keyword evidence="8 9" id="KW-0472">Membrane</keyword>
<evidence type="ECO:0000256" key="8">
    <source>
        <dbReference type="ARBA" id="ARBA00023136"/>
    </source>
</evidence>
<dbReference type="InterPro" id="IPR035906">
    <property type="entry name" value="MetI-like_sf"/>
</dbReference>
<evidence type="ECO:0000256" key="4">
    <source>
        <dbReference type="ARBA" id="ARBA00022692"/>
    </source>
</evidence>
<dbReference type="GO" id="GO:0015833">
    <property type="term" value="P:peptide transport"/>
    <property type="evidence" value="ECO:0007669"/>
    <property type="project" value="UniProtKB-KW"/>
</dbReference>
<dbReference type="PROSITE" id="PS50928">
    <property type="entry name" value="ABC_TM1"/>
    <property type="match status" value="1"/>
</dbReference>
<dbReference type="EMBL" id="LGAP01000005">
    <property type="protein sequence ID" value="KOF19490.1"/>
    <property type="molecule type" value="Genomic_DNA"/>
</dbReference>
<gene>
    <name evidence="11" type="ORF">AC244_12035</name>
</gene>
<dbReference type="Proteomes" id="UP000037425">
    <property type="component" value="Unassembled WGS sequence"/>
</dbReference>
<proteinExistence type="inferred from homology"/>
<feature type="transmembrane region" description="Helical" evidence="9">
    <location>
        <begin position="201"/>
        <end position="227"/>
    </location>
</feature>
<comment type="caution">
    <text evidence="11">The sequence shown here is derived from an EMBL/GenBank/DDBJ whole genome shotgun (WGS) entry which is preliminary data.</text>
</comment>
<dbReference type="PATRIC" id="fig|106592.7.peg.6352"/>
<dbReference type="GO" id="GO:0005886">
    <property type="term" value="C:plasma membrane"/>
    <property type="evidence" value="ECO:0007669"/>
    <property type="project" value="UniProtKB-SubCell"/>
</dbReference>
<dbReference type="Pfam" id="PF00528">
    <property type="entry name" value="BPD_transp_1"/>
    <property type="match status" value="1"/>
</dbReference>
<keyword evidence="7 9" id="KW-1133">Transmembrane helix</keyword>
<dbReference type="CDD" id="cd06261">
    <property type="entry name" value="TM_PBP2"/>
    <property type="match status" value="1"/>
</dbReference>
<evidence type="ECO:0000313" key="12">
    <source>
        <dbReference type="Proteomes" id="UP000037425"/>
    </source>
</evidence>
<evidence type="ECO:0000256" key="1">
    <source>
        <dbReference type="ARBA" id="ARBA00004651"/>
    </source>
</evidence>
<evidence type="ECO:0000256" key="3">
    <source>
        <dbReference type="ARBA" id="ARBA00022475"/>
    </source>
</evidence>
<dbReference type="AlphaFoldDB" id="A0A0L8BY39"/>
<organism evidence="11 12">
    <name type="scientific">Ensifer adhaerens</name>
    <name type="common">Sinorhizobium morelense</name>
    <dbReference type="NCBI Taxonomy" id="106592"/>
    <lineage>
        <taxon>Bacteria</taxon>
        <taxon>Pseudomonadati</taxon>
        <taxon>Pseudomonadota</taxon>
        <taxon>Alphaproteobacteria</taxon>
        <taxon>Hyphomicrobiales</taxon>
        <taxon>Rhizobiaceae</taxon>
        <taxon>Sinorhizobium/Ensifer group</taxon>
        <taxon>Ensifer</taxon>
    </lineage>
</organism>
<accession>A0A0L8BY39</accession>
<dbReference type="GO" id="GO:0015031">
    <property type="term" value="P:protein transport"/>
    <property type="evidence" value="ECO:0007669"/>
    <property type="project" value="UniProtKB-KW"/>
</dbReference>
<evidence type="ECO:0000259" key="10">
    <source>
        <dbReference type="PROSITE" id="PS50928"/>
    </source>
</evidence>
<dbReference type="PANTHER" id="PTHR43386">
    <property type="entry name" value="OLIGOPEPTIDE TRANSPORT SYSTEM PERMEASE PROTEIN APPC"/>
    <property type="match status" value="1"/>
</dbReference>
<dbReference type="Gene3D" id="1.10.3720.10">
    <property type="entry name" value="MetI-like"/>
    <property type="match status" value="1"/>
</dbReference>
<dbReference type="InterPro" id="IPR050366">
    <property type="entry name" value="BP-dependent_transpt_permease"/>
</dbReference>
<reference evidence="12" key="1">
    <citation type="submission" date="2015-07" db="EMBL/GenBank/DDBJ databases">
        <title>Whole genome sequence of an Ensifer adhaerens strain isolated from a cave pool in the Wind Cave National Park.</title>
        <authorList>
            <person name="Eng W.W.H."/>
            <person name="Gan H.M."/>
            <person name="Barton H.A."/>
            <person name="Savka M.A."/>
        </authorList>
    </citation>
    <scope>NUCLEOTIDE SEQUENCE [LARGE SCALE GENOMIC DNA]</scope>
    <source>
        <strain evidence="12">SD006</strain>
    </source>
</reference>
<keyword evidence="3" id="KW-1003">Cell membrane</keyword>
<evidence type="ECO:0000256" key="5">
    <source>
        <dbReference type="ARBA" id="ARBA00022856"/>
    </source>
</evidence>
<evidence type="ECO:0000256" key="7">
    <source>
        <dbReference type="ARBA" id="ARBA00022989"/>
    </source>
</evidence>
<evidence type="ECO:0000256" key="6">
    <source>
        <dbReference type="ARBA" id="ARBA00022927"/>
    </source>
</evidence>
<sequence length="278" mass="29321">MMSLPLASTRRQLEPGTFEIIAGTAIILAWVILALAAPLFSGADPNSIDLSGLLQPPSADHFFGTDHLGRDVFTRVLHAARIDVWMGIAGVMPPLLVGATIGLVSGYAGGATDAVMMRLVDITVAFPFFVLVIAIVGILGPGLFNYFVALALVGWVSYARLVRAEVLVLKNKEFVAAAQALGYPPSIIMARHVLPNTLSSLLVYATTDAVLVLLAGASLGFLGLGVQPPTPEWGAMIADGQPYVVDAWWICFFPGLAAMSLGFGFILTSDGLSRVLGR</sequence>
<keyword evidence="5" id="KW-0571">Peptide transport</keyword>
<comment type="subcellular location">
    <subcellularLocation>
        <location evidence="1 9">Cell membrane</location>
        <topology evidence="1 9">Multi-pass membrane protein</topology>
    </subcellularLocation>
</comment>
<keyword evidence="2 9" id="KW-0813">Transport</keyword>
<feature type="transmembrane region" description="Helical" evidence="9">
    <location>
        <begin position="20"/>
        <end position="40"/>
    </location>
</feature>
<feature type="transmembrane region" description="Helical" evidence="9">
    <location>
        <begin position="84"/>
        <end position="107"/>
    </location>
</feature>
<comment type="similarity">
    <text evidence="9">Belongs to the binding-protein-dependent transport system permease family.</text>
</comment>
<evidence type="ECO:0000256" key="9">
    <source>
        <dbReference type="RuleBase" id="RU363032"/>
    </source>
</evidence>
<dbReference type="PANTHER" id="PTHR43386:SF1">
    <property type="entry name" value="D,D-DIPEPTIDE TRANSPORT SYSTEM PERMEASE PROTEIN DDPC-RELATED"/>
    <property type="match status" value="1"/>
</dbReference>
<keyword evidence="4 9" id="KW-0812">Transmembrane</keyword>
<dbReference type="SUPFAM" id="SSF161098">
    <property type="entry name" value="MetI-like"/>
    <property type="match status" value="1"/>
</dbReference>
<keyword evidence="6" id="KW-0653">Protein transport</keyword>
<dbReference type="GO" id="GO:0055085">
    <property type="term" value="P:transmembrane transport"/>
    <property type="evidence" value="ECO:0007669"/>
    <property type="project" value="InterPro"/>
</dbReference>
<evidence type="ECO:0000256" key="2">
    <source>
        <dbReference type="ARBA" id="ARBA00022448"/>
    </source>
</evidence>
<evidence type="ECO:0000313" key="11">
    <source>
        <dbReference type="EMBL" id="KOF19490.1"/>
    </source>
</evidence>
<feature type="transmembrane region" description="Helical" evidence="9">
    <location>
        <begin position="247"/>
        <end position="268"/>
    </location>
</feature>
<name>A0A0L8BY39_ENSAD</name>
<protein>
    <submittedName>
        <fullName evidence="11">Nickel ABC transporter permease</fullName>
    </submittedName>
</protein>
<feature type="domain" description="ABC transmembrane type-1" evidence="10">
    <location>
        <begin position="80"/>
        <end position="269"/>
    </location>
</feature>
<dbReference type="InterPro" id="IPR000515">
    <property type="entry name" value="MetI-like"/>
</dbReference>